<dbReference type="Proteomes" id="UP000095705">
    <property type="component" value="Unassembled WGS sequence"/>
</dbReference>
<gene>
    <name evidence="6" type="ORF">BGK67_11090</name>
</gene>
<keyword evidence="2" id="KW-0677">Repeat</keyword>
<proteinExistence type="predicted"/>
<feature type="chain" id="PRO_5009183596" description="VCBS repeat-containing protein" evidence="5">
    <location>
        <begin position="33"/>
        <end position="484"/>
    </location>
</feature>
<dbReference type="PANTHER" id="PTHR23221">
    <property type="entry name" value="GLYCOSYLPHOSPHATIDYLINOSITOL PHOSPHOLIPASE D"/>
    <property type="match status" value="1"/>
</dbReference>
<dbReference type="Pfam" id="PF13517">
    <property type="entry name" value="FG-GAP_3"/>
    <property type="match status" value="1"/>
</dbReference>
<evidence type="ECO:0008006" key="8">
    <source>
        <dbReference type="Google" id="ProtNLM"/>
    </source>
</evidence>
<sequence>MRPKLRTALAALTVAAAVGGGGLLLPAGTAAAAPGPAPAPAPAPKADFNGDGFTDVVVGTPYAHVGGVKGAGQAVVLYGSATGVTAAKRQVLAQGVSGIPDAPEAYDGFGGVSAAGDFDGDGFCDLAVTAHGDNDHTGLLTVVWGSKAGLSGAVTLDDPDRLGSPTLQNRRTWGAKLAVGDFDGNGRDELVVAASTNATADSTLYTFGKIARSGAQTAPAKTQLGFRLSQYHEGVESGDVNGDGRDDLVLAGVVSSLNHYVPGSPAGLLPDAAKALGAGDEQAVGDINGDGYGDVVIGDRSGGRGGRILVAYGSAAGPSAAPVVIDQDTAGVPGVSEQGDGFGVSVAFGDVDGDGYQDLAVGSYGESLDPVPVAGGVHVFRGSPAGLVTGTGVQAVNRTSAGVPGGARRAEQFGIEVALTDANDDGRADLVVGASDADGVHSGSVTYLPSNGAKVGAPGAQLILPAQAGLTATPGLAFGAHFAR</sequence>
<protein>
    <recommendedName>
        <fullName evidence="8">VCBS repeat-containing protein</fullName>
    </recommendedName>
</protein>
<name>A0A1E5PQL5_9ACTN</name>
<dbReference type="Gene3D" id="2.130.10.130">
    <property type="entry name" value="Integrin alpha, N-terminal"/>
    <property type="match status" value="3"/>
</dbReference>
<dbReference type="Pfam" id="PF01839">
    <property type="entry name" value="FG-GAP"/>
    <property type="match status" value="4"/>
</dbReference>
<dbReference type="PANTHER" id="PTHR23221:SF7">
    <property type="entry name" value="PHOSPHATIDYLINOSITOL-GLYCAN-SPECIFIC PHOSPHOLIPASE D"/>
    <property type="match status" value="1"/>
</dbReference>
<dbReference type="RefSeq" id="WP_069920111.1">
    <property type="nucleotide sequence ID" value="NZ_MEHK01000001.1"/>
</dbReference>
<dbReference type="SUPFAM" id="SSF69318">
    <property type="entry name" value="Integrin alpha N-terminal domain"/>
    <property type="match status" value="1"/>
</dbReference>
<dbReference type="STRING" id="36818.BGK67_11090"/>
<keyword evidence="1 5" id="KW-0732">Signal</keyword>
<dbReference type="EMBL" id="MEHK01000001">
    <property type="protein sequence ID" value="OEJ31821.1"/>
    <property type="molecule type" value="Genomic_DNA"/>
</dbReference>
<keyword evidence="3" id="KW-0378">Hydrolase</keyword>
<dbReference type="PROSITE" id="PS51470">
    <property type="entry name" value="FG_GAP"/>
    <property type="match status" value="2"/>
</dbReference>
<keyword evidence="4" id="KW-0325">Glycoprotein</keyword>
<dbReference type="SMART" id="SM00191">
    <property type="entry name" value="Int_alpha"/>
    <property type="match status" value="6"/>
</dbReference>
<feature type="signal peptide" evidence="5">
    <location>
        <begin position="1"/>
        <end position="32"/>
    </location>
</feature>
<accession>A0A1E5PQL5</accession>
<dbReference type="AlphaFoldDB" id="A0A1E5PQL5"/>
<evidence type="ECO:0000313" key="7">
    <source>
        <dbReference type="Proteomes" id="UP000095705"/>
    </source>
</evidence>
<dbReference type="GO" id="GO:0016787">
    <property type="term" value="F:hydrolase activity"/>
    <property type="evidence" value="ECO:0007669"/>
    <property type="project" value="UniProtKB-KW"/>
</dbReference>
<comment type="caution">
    <text evidence="6">The sequence shown here is derived from an EMBL/GenBank/DDBJ whole genome shotgun (WGS) entry which is preliminary data.</text>
</comment>
<reference evidence="6 7" key="1">
    <citation type="submission" date="2016-08" db="EMBL/GenBank/DDBJ databases">
        <title>The complete genome of Streptomyces subrutilus 10-1-1.</title>
        <authorList>
            <person name="Chen X."/>
        </authorList>
    </citation>
    <scope>NUCLEOTIDE SEQUENCE [LARGE SCALE GENOMIC DNA]</scope>
    <source>
        <strain evidence="6 7">10-1-1</strain>
    </source>
</reference>
<evidence type="ECO:0000256" key="2">
    <source>
        <dbReference type="ARBA" id="ARBA00022737"/>
    </source>
</evidence>
<evidence type="ECO:0000256" key="3">
    <source>
        <dbReference type="ARBA" id="ARBA00022801"/>
    </source>
</evidence>
<evidence type="ECO:0000313" key="6">
    <source>
        <dbReference type="EMBL" id="OEJ31821.1"/>
    </source>
</evidence>
<evidence type="ECO:0000256" key="4">
    <source>
        <dbReference type="ARBA" id="ARBA00023180"/>
    </source>
</evidence>
<dbReference type="InterPro" id="IPR013519">
    <property type="entry name" value="Int_alpha_beta-p"/>
</dbReference>
<dbReference type="InterPro" id="IPR013517">
    <property type="entry name" value="FG-GAP"/>
</dbReference>
<dbReference type="InterPro" id="IPR028994">
    <property type="entry name" value="Integrin_alpha_N"/>
</dbReference>
<organism evidence="6 7">
    <name type="scientific">Streptomyces subrutilus</name>
    <dbReference type="NCBI Taxonomy" id="36818"/>
    <lineage>
        <taxon>Bacteria</taxon>
        <taxon>Bacillati</taxon>
        <taxon>Actinomycetota</taxon>
        <taxon>Actinomycetes</taxon>
        <taxon>Kitasatosporales</taxon>
        <taxon>Streptomycetaceae</taxon>
        <taxon>Streptomyces</taxon>
    </lineage>
</organism>
<dbReference type="OrthoDB" id="344301at2"/>
<keyword evidence="7" id="KW-1185">Reference proteome</keyword>
<evidence type="ECO:0000256" key="1">
    <source>
        <dbReference type="ARBA" id="ARBA00022729"/>
    </source>
</evidence>
<evidence type="ECO:0000256" key="5">
    <source>
        <dbReference type="SAM" id="SignalP"/>
    </source>
</evidence>